<gene>
    <name evidence="2" type="ORF">U0C82_03890</name>
</gene>
<dbReference type="RefSeq" id="WP_322185740.1">
    <property type="nucleotide sequence ID" value="NZ_JAXLPB010000001.1"/>
</dbReference>
<evidence type="ECO:0000256" key="1">
    <source>
        <dbReference type="SAM" id="MobiDB-lite"/>
    </source>
</evidence>
<reference evidence="2 3" key="1">
    <citation type="submission" date="2023-12" db="EMBL/GenBank/DDBJ databases">
        <title>Description of Novel Strain Fulvimarina sp. 2208YS6-2-32 isolated from Uroteuthis (Photololigo) edulis.</title>
        <authorList>
            <person name="Park J.-S."/>
        </authorList>
    </citation>
    <scope>NUCLEOTIDE SEQUENCE [LARGE SCALE GENOMIC DNA]</scope>
    <source>
        <strain evidence="2 3">2208YS6-2-32</strain>
    </source>
</reference>
<feature type="region of interest" description="Disordered" evidence="1">
    <location>
        <begin position="113"/>
        <end position="145"/>
    </location>
</feature>
<dbReference type="Proteomes" id="UP001294412">
    <property type="component" value="Unassembled WGS sequence"/>
</dbReference>
<dbReference type="EMBL" id="JAXLPB010000001">
    <property type="protein sequence ID" value="MDY8108291.1"/>
    <property type="molecule type" value="Genomic_DNA"/>
</dbReference>
<sequence>MSDIRSVVRDTKRAEGKMSDAVAFEARNMLEELMKREHRGPADTWTAARDRKARKIGLEPSYAKRLWQRWETMTDVSGAAYRAIRNAYELECARMDAIADHYDAATKELLHEVDLESGPRGNEGGRLLDRPDVPSSAAPVRRAGR</sequence>
<keyword evidence="3" id="KW-1185">Reference proteome</keyword>
<name>A0ABU5I2A6_9HYPH</name>
<proteinExistence type="predicted"/>
<evidence type="ECO:0000313" key="3">
    <source>
        <dbReference type="Proteomes" id="UP001294412"/>
    </source>
</evidence>
<evidence type="ECO:0000313" key="2">
    <source>
        <dbReference type="EMBL" id="MDY8108291.1"/>
    </source>
</evidence>
<protein>
    <submittedName>
        <fullName evidence="2">Uncharacterized protein</fullName>
    </submittedName>
</protein>
<accession>A0ABU5I2A6</accession>
<comment type="caution">
    <text evidence="2">The sequence shown here is derived from an EMBL/GenBank/DDBJ whole genome shotgun (WGS) entry which is preliminary data.</text>
</comment>
<organism evidence="2 3">
    <name type="scientific">Fulvimarina uroteuthidis</name>
    <dbReference type="NCBI Taxonomy" id="3098149"/>
    <lineage>
        <taxon>Bacteria</taxon>
        <taxon>Pseudomonadati</taxon>
        <taxon>Pseudomonadota</taxon>
        <taxon>Alphaproteobacteria</taxon>
        <taxon>Hyphomicrobiales</taxon>
        <taxon>Aurantimonadaceae</taxon>
        <taxon>Fulvimarina</taxon>
    </lineage>
</organism>